<evidence type="ECO:0000256" key="13">
    <source>
        <dbReference type="SAM" id="MobiDB-lite"/>
    </source>
</evidence>
<keyword evidence="10" id="KW-0539">Nucleus</keyword>
<keyword evidence="5 11" id="KW-0548">Nucleotidyltransferase</keyword>
<evidence type="ECO:0000256" key="5">
    <source>
        <dbReference type="ARBA" id="ARBA00022695"/>
    </source>
</evidence>
<dbReference type="Pfam" id="PF00623">
    <property type="entry name" value="RNA_pol_Rpb1_2"/>
    <property type="match status" value="1"/>
</dbReference>
<feature type="domain" description="RNA polymerase N-terminal" evidence="14">
    <location>
        <begin position="284"/>
        <end position="709"/>
    </location>
</feature>
<dbReference type="Proteomes" id="UP000267029">
    <property type="component" value="Unassembled WGS sequence"/>
</dbReference>
<keyword evidence="12" id="KW-0175">Coiled coil</keyword>
<keyword evidence="3 11" id="KW-0240">DNA-directed RNA polymerase</keyword>
<evidence type="ECO:0000256" key="6">
    <source>
        <dbReference type="ARBA" id="ARBA00022723"/>
    </source>
</evidence>
<comment type="catalytic activity">
    <reaction evidence="11">
        <text>RNA(n) + a ribonucleoside 5'-triphosphate = RNA(n+1) + diphosphate</text>
        <dbReference type="Rhea" id="RHEA:21248"/>
        <dbReference type="Rhea" id="RHEA-COMP:14527"/>
        <dbReference type="Rhea" id="RHEA-COMP:17342"/>
        <dbReference type="ChEBI" id="CHEBI:33019"/>
        <dbReference type="ChEBI" id="CHEBI:61557"/>
        <dbReference type="ChEBI" id="CHEBI:140395"/>
        <dbReference type="EC" id="2.7.7.6"/>
    </reaction>
</comment>
<evidence type="ECO:0000313" key="15">
    <source>
        <dbReference type="EMBL" id="VDD79224.1"/>
    </source>
</evidence>
<name>A0A158QTS4_MESCO</name>
<dbReference type="Gene3D" id="3.30.70.2850">
    <property type="match status" value="1"/>
</dbReference>
<organism evidence="15 16">
    <name type="scientific">Mesocestoides corti</name>
    <name type="common">Flatworm</name>
    <dbReference type="NCBI Taxonomy" id="53468"/>
    <lineage>
        <taxon>Eukaryota</taxon>
        <taxon>Metazoa</taxon>
        <taxon>Spiralia</taxon>
        <taxon>Lophotrochozoa</taxon>
        <taxon>Platyhelminthes</taxon>
        <taxon>Cestoda</taxon>
        <taxon>Eucestoda</taxon>
        <taxon>Cyclophyllidea</taxon>
        <taxon>Mesocestoididae</taxon>
        <taxon>Mesocestoides</taxon>
    </lineage>
</organism>
<keyword evidence="6" id="KW-0479">Metal-binding</keyword>
<dbReference type="PANTHER" id="PTHR19376:SF11">
    <property type="entry name" value="DNA-DIRECTED RNA POLYMERASE I SUBUNIT RPA1"/>
    <property type="match status" value="1"/>
</dbReference>
<dbReference type="InterPro" id="IPR007083">
    <property type="entry name" value="RNA_pol_Rpb1_4"/>
</dbReference>
<sequence length="1778" mass="196450">MELTDGRISEFGYCFYTPQEIRSLSVLEISSDATFDRFTNRGIDGGLHDMALGPCNEKDICAHCGLGYVQCPGHMGHIEFFKPVYNPLLFDLVVRLLKSFCFSCFRIYNVDLLSACLELLGLPDILLPSKPKPSEIEDLRSLPSAELRKTAIRAMSTRPRIPCRNCSSKAWIPKHINHQQIVMRPVSDSRNSSGDGDTEHEPGELECWAAIEAQLLCDKATSRPVVSFEDSTSQTTRIEFDDIAESVQLVRDMLRCVWLQDSSILRIIFPFLHAASAKFHYATDVCFMEVMPVSPSFCRWPRMVNGMAYEHPATALFSRVINRAIALRQIAEYLKENDLVGPQGLSKTSDVVSAAKQAQLSTVDGAAGHKISPTLMTAERATAALHASVIFLQAAVNAVYDVNISVLPTGFESRTRNATTVPLPGLKQRLEKKQGLFRMHMMGKRVNYACRSVISPDPNLRVFEVELPRLVDTRSLQISQQKLSGSLNIQTKLFGVLLFIVGLEANTFLTSFNIQLQVGVPLFIALKLTFPEPVTAHSIGKLRRLVRTGPDVYPGAIVVQMPDGSKQIIPPGNSEPAVARRLTMSKRLAIPQTGVHDGMPMIVHRHLEDGDYLVMNRQPTLHRPSIQAHRVRIIQAPGAKTLRLHYAICKAYNADFDGDEMNGHFPQTYQAKSEMTQLAAVPYQYLAPKDGSPLGGLIQDHVIAAVKLTTRDRFFDQDEYLDLVYNALYASVAEDGCLPDVILLPPAILKPSRLWTGKQVVSTLLMNVAPAGLPQLNAHIEGRRTKVELWAGVPFSRARILSDVDLVVVGGYLASGLLDKAHIGSASGGLVHCFYEAYGACAASQLLSGISRMADRFLKIASFTMSLADIMLNEKADKDRRKRFRKMQDLGLCAFADAFGLTADSLTEEKVQTLYRRAHFASTTDEIYGGKLAALDRAVKDRIKHSQDAVCDSSIPSGLYTPFPANSLQLMVHVGAKGGMVNAQQMSVALGQIELEGRRVPLMLSGRTLPSFPPYDVRPRAGGMCTHRFLTSMPPQELFFHSMAGRDGLIDTACKTSRSGYLQRSLIKHLEDLSVQYDGTVRDSGGGVIQFRYGDDGLDVCQSAFLKPAGINFFAENAELLTERWRCPNDPEVYQKMAENNPLSPDLAQKVDEVAVNRLNVLQMSLSTKKLAHLQKRRERAQRKLTEADYKTGLPDPPCTLAGDLRTIVTAKVIQGQVPPGEPVGLLAAQSIGEPSTQMTLNTFHFAGRGEMNVTLGIPRLREVLMAGSSVIATPCMEVPILPNPVAKAKAEHIARGMYKLRLTEVIKLPLGVEVDYSSDSCSLTFNLLPLSAYEARTNVRPQRIIRFFERVLFVDLSKRLAQELKDQGKSNAIASFNLRALARQQQAEWQDDGDEAGGRPGVGHDEWGENDGAEAVRRRRLEAEDEADPEVGARSGRNNANGEVIDEDDDEVAELREIGVDPEAAAAAEDQEAVGGDDDAAETWQDVGSSASANLLNKKANLPTPSKVKEVTEASGAEAIELERGEDDEEQGEELVFDNDADDGAQGSVKGLDQSRISFVKSLHHRFTDYSYDTQQPPSWVKLTISMFDPKDGRISIDLRTLVQRIVGRSVVSSVPNIRQAFIDKTDPLKWILRVEGVNVPELYRYGDVFDLTQLYTNHVHVMQEHFGVEAARASLQREISGVFDHYGIYVNPRHLGLVADYLTKTGLYRSFNRRTMDFHPSPMQRMTFETATSVLKSVIQEDLVESTVSPSGSIVPGQLTHGYGTTCFDLLTQLTI</sequence>
<evidence type="ECO:0000256" key="12">
    <source>
        <dbReference type="SAM" id="Coils"/>
    </source>
</evidence>
<dbReference type="EC" id="2.7.7.6" evidence="11"/>
<dbReference type="CDD" id="cd01435">
    <property type="entry name" value="RNAP_I_RPA1_N"/>
    <property type="match status" value="1"/>
</dbReference>
<comment type="function">
    <text evidence="11">DNA-dependent RNA polymerase catalyzes the transcription of DNA into RNA using the four ribonucleoside triphosphates as substrates.</text>
</comment>
<dbReference type="Pfam" id="PF04983">
    <property type="entry name" value="RNA_pol_Rpb1_3"/>
    <property type="match status" value="1"/>
</dbReference>
<reference evidence="15 16" key="1">
    <citation type="submission" date="2018-10" db="EMBL/GenBank/DDBJ databases">
        <authorList>
            <consortium name="Pathogen Informatics"/>
        </authorList>
    </citation>
    <scope>NUCLEOTIDE SEQUENCE [LARGE SCALE GENOMIC DNA]</scope>
</reference>
<dbReference type="Pfam" id="PF04997">
    <property type="entry name" value="RNA_pol_Rpb1_1"/>
    <property type="match status" value="1"/>
</dbReference>
<evidence type="ECO:0000259" key="14">
    <source>
        <dbReference type="SMART" id="SM00663"/>
    </source>
</evidence>
<evidence type="ECO:0000313" key="16">
    <source>
        <dbReference type="Proteomes" id="UP000267029"/>
    </source>
</evidence>
<dbReference type="InterPro" id="IPR007080">
    <property type="entry name" value="RNA_pol_Rpb1_1"/>
</dbReference>
<dbReference type="STRING" id="53468.A0A158QTS4"/>
<evidence type="ECO:0000256" key="7">
    <source>
        <dbReference type="ARBA" id="ARBA00022833"/>
    </source>
</evidence>
<dbReference type="InterPro" id="IPR006592">
    <property type="entry name" value="RNA_pol_N"/>
</dbReference>
<dbReference type="Gene3D" id="6.20.50.80">
    <property type="match status" value="1"/>
</dbReference>
<evidence type="ECO:0000256" key="3">
    <source>
        <dbReference type="ARBA" id="ARBA00022478"/>
    </source>
</evidence>
<dbReference type="Gene3D" id="1.10.132.30">
    <property type="match status" value="1"/>
</dbReference>
<evidence type="ECO:0000256" key="2">
    <source>
        <dbReference type="ARBA" id="ARBA00006460"/>
    </source>
</evidence>
<evidence type="ECO:0000256" key="4">
    <source>
        <dbReference type="ARBA" id="ARBA00022679"/>
    </source>
</evidence>
<dbReference type="InterPro" id="IPR038120">
    <property type="entry name" value="Rpb1_funnel_sf"/>
</dbReference>
<evidence type="ECO:0000256" key="11">
    <source>
        <dbReference type="RuleBase" id="RU004279"/>
    </source>
</evidence>
<dbReference type="InterPro" id="IPR044893">
    <property type="entry name" value="RNA_pol_Rpb1_clamp_domain"/>
</dbReference>
<evidence type="ECO:0000256" key="10">
    <source>
        <dbReference type="ARBA" id="ARBA00023242"/>
    </source>
</evidence>
<dbReference type="SMART" id="SM00663">
    <property type="entry name" value="RPOLA_N"/>
    <property type="match status" value="1"/>
</dbReference>
<evidence type="ECO:0000256" key="1">
    <source>
        <dbReference type="ARBA" id="ARBA00004123"/>
    </source>
</evidence>
<dbReference type="InterPro" id="IPR042102">
    <property type="entry name" value="RNA_pol_Rpb1_3_sf"/>
</dbReference>
<dbReference type="PANTHER" id="PTHR19376">
    <property type="entry name" value="DNA-DIRECTED RNA POLYMERASE"/>
    <property type="match status" value="1"/>
</dbReference>
<dbReference type="Gene3D" id="4.10.860.120">
    <property type="entry name" value="RNA polymerase II, clamp domain"/>
    <property type="match status" value="1"/>
</dbReference>
<keyword evidence="8" id="KW-0460">Magnesium</keyword>
<evidence type="ECO:0000256" key="8">
    <source>
        <dbReference type="ARBA" id="ARBA00022842"/>
    </source>
</evidence>
<dbReference type="InterPro" id="IPR007066">
    <property type="entry name" value="RNA_pol_Rpb1_3"/>
</dbReference>
<dbReference type="OrthoDB" id="270392at2759"/>
<dbReference type="InterPro" id="IPR045867">
    <property type="entry name" value="DNA-dir_RpoC_beta_prime"/>
</dbReference>
<keyword evidence="7" id="KW-0862">Zinc</keyword>
<dbReference type="InterPro" id="IPR007081">
    <property type="entry name" value="RNA_pol_Rpb1_5"/>
</dbReference>
<comment type="subcellular location">
    <subcellularLocation>
        <location evidence="1">Nucleus</location>
    </subcellularLocation>
</comment>
<dbReference type="Gene3D" id="3.30.1490.180">
    <property type="entry name" value="RNA polymerase ii"/>
    <property type="match status" value="1"/>
</dbReference>
<dbReference type="GO" id="GO:0046872">
    <property type="term" value="F:metal ion binding"/>
    <property type="evidence" value="ECO:0007669"/>
    <property type="project" value="UniProtKB-KW"/>
</dbReference>
<dbReference type="Gene3D" id="2.40.40.20">
    <property type="match status" value="2"/>
</dbReference>
<dbReference type="GO" id="GO:0006351">
    <property type="term" value="P:DNA-templated transcription"/>
    <property type="evidence" value="ECO:0007669"/>
    <property type="project" value="InterPro"/>
</dbReference>
<feature type="coiled-coil region" evidence="12">
    <location>
        <begin position="1164"/>
        <end position="1191"/>
    </location>
</feature>
<dbReference type="Pfam" id="PF05000">
    <property type="entry name" value="RNA_pol_Rpb1_4"/>
    <property type="match status" value="1"/>
</dbReference>
<accession>A0A158QTS4</accession>
<proteinExistence type="inferred from homology"/>
<dbReference type="InterPro" id="IPR015699">
    <property type="entry name" value="DNA-dir_RNA_pol1_lsu_N"/>
</dbReference>
<keyword evidence="4 11" id="KW-0808">Transferase</keyword>
<dbReference type="SUPFAM" id="SSF64484">
    <property type="entry name" value="beta and beta-prime subunits of DNA dependent RNA-polymerase"/>
    <property type="match status" value="2"/>
</dbReference>
<evidence type="ECO:0000256" key="9">
    <source>
        <dbReference type="ARBA" id="ARBA00023163"/>
    </source>
</evidence>
<dbReference type="GO" id="GO:0003899">
    <property type="term" value="F:DNA-directed RNA polymerase activity"/>
    <property type="evidence" value="ECO:0007669"/>
    <property type="project" value="UniProtKB-EC"/>
</dbReference>
<dbReference type="InterPro" id="IPR000722">
    <property type="entry name" value="RNA_pol_asu"/>
</dbReference>
<dbReference type="Gene3D" id="6.10.250.2940">
    <property type="match status" value="1"/>
</dbReference>
<gene>
    <name evidence="15" type="ORF">MCOS_LOCUS5227</name>
</gene>
<keyword evidence="16" id="KW-1185">Reference proteome</keyword>
<protein>
    <recommendedName>
        <fullName evidence="11">DNA-directed RNA polymerase subunit</fullName>
        <ecNumber evidence="11">2.7.7.6</ecNumber>
    </recommendedName>
</protein>
<feature type="region of interest" description="Disordered" evidence="13">
    <location>
        <begin position="1385"/>
        <end position="1450"/>
    </location>
</feature>
<dbReference type="Pfam" id="PF04998">
    <property type="entry name" value="RNA_pol_Rpb1_5"/>
    <property type="match status" value="1"/>
</dbReference>
<dbReference type="FunFam" id="2.40.40.20:FF:000019">
    <property type="entry name" value="DNA-directed RNA polymerase II subunit RPB1"/>
    <property type="match status" value="1"/>
</dbReference>
<dbReference type="GO" id="GO:0005736">
    <property type="term" value="C:RNA polymerase I complex"/>
    <property type="evidence" value="ECO:0007669"/>
    <property type="project" value="UniProtKB-ARBA"/>
</dbReference>
<dbReference type="EMBL" id="UXSR01005185">
    <property type="protein sequence ID" value="VDD79224.1"/>
    <property type="molecule type" value="Genomic_DNA"/>
</dbReference>
<dbReference type="GO" id="GO:0003677">
    <property type="term" value="F:DNA binding"/>
    <property type="evidence" value="ECO:0007669"/>
    <property type="project" value="InterPro"/>
</dbReference>
<dbReference type="Gene3D" id="1.10.274.100">
    <property type="entry name" value="RNA polymerase Rpb1, domain 3"/>
    <property type="match status" value="1"/>
</dbReference>
<comment type="similarity">
    <text evidence="2 11">Belongs to the RNA polymerase beta' chain family.</text>
</comment>
<keyword evidence="9 11" id="KW-0804">Transcription</keyword>